<comment type="catalytic activity">
    <reaction evidence="10 11">
        <text>tRNA(Arg) + L-arginine + ATP = L-arginyl-tRNA(Arg) + AMP + diphosphate</text>
        <dbReference type="Rhea" id="RHEA:20301"/>
        <dbReference type="Rhea" id="RHEA-COMP:9658"/>
        <dbReference type="Rhea" id="RHEA-COMP:9673"/>
        <dbReference type="ChEBI" id="CHEBI:30616"/>
        <dbReference type="ChEBI" id="CHEBI:32682"/>
        <dbReference type="ChEBI" id="CHEBI:33019"/>
        <dbReference type="ChEBI" id="CHEBI:78442"/>
        <dbReference type="ChEBI" id="CHEBI:78513"/>
        <dbReference type="ChEBI" id="CHEBI:456215"/>
        <dbReference type="EC" id="6.1.1.19"/>
    </reaction>
</comment>
<comment type="caution">
    <text evidence="15">The sequence shown here is derived from an EMBL/GenBank/DDBJ whole genome shotgun (WGS) entry which is preliminary data.</text>
</comment>
<feature type="domain" description="DALR anticodon binding" evidence="13">
    <location>
        <begin position="453"/>
        <end position="568"/>
    </location>
</feature>
<name>A0A8H2M5I5_9FIRM</name>
<reference evidence="15 16" key="1">
    <citation type="submission" date="2019-02" db="EMBL/GenBank/DDBJ databases">
        <authorList>
            <consortium name="Pathogen Informatics"/>
        </authorList>
    </citation>
    <scope>NUCLEOTIDE SEQUENCE [LARGE SCALE GENOMIC DNA]</scope>
    <source>
        <strain evidence="15 16">3012STDY7089603</strain>
    </source>
</reference>
<accession>A0A8H2M5I5</accession>
<dbReference type="Gene3D" id="3.40.50.620">
    <property type="entry name" value="HUPs"/>
    <property type="match status" value="1"/>
</dbReference>
<dbReference type="AlphaFoldDB" id="A0A8H2M5I5"/>
<dbReference type="GO" id="GO:0005737">
    <property type="term" value="C:cytoplasm"/>
    <property type="evidence" value="ECO:0007669"/>
    <property type="project" value="UniProtKB-SubCell"/>
</dbReference>
<dbReference type="PROSITE" id="PS00178">
    <property type="entry name" value="AA_TRNA_LIGASE_I"/>
    <property type="match status" value="1"/>
</dbReference>
<dbReference type="InterPro" id="IPR005148">
    <property type="entry name" value="Arg-tRNA-synth_N"/>
</dbReference>
<dbReference type="PANTHER" id="PTHR11956">
    <property type="entry name" value="ARGINYL-TRNA SYNTHETASE"/>
    <property type="match status" value="1"/>
</dbReference>
<dbReference type="Gene3D" id="3.30.1360.70">
    <property type="entry name" value="Arginyl tRNA synthetase N-terminal domain"/>
    <property type="match status" value="1"/>
</dbReference>
<dbReference type="InterPro" id="IPR036695">
    <property type="entry name" value="Arg-tRNA-synth_N_sf"/>
</dbReference>
<dbReference type="Proteomes" id="UP000377798">
    <property type="component" value="Unassembled WGS sequence"/>
</dbReference>
<keyword evidence="8 11" id="KW-0648">Protein biosynthesis</keyword>
<evidence type="ECO:0000259" key="13">
    <source>
        <dbReference type="SMART" id="SM00836"/>
    </source>
</evidence>
<dbReference type="SUPFAM" id="SSF52374">
    <property type="entry name" value="Nucleotidylyl transferase"/>
    <property type="match status" value="1"/>
</dbReference>
<evidence type="ECO:0000313" key="15">
    <source>
        <dbReference type="EMBL" id="VFB16794.1"/>
    </source>
</evidence>
<dbReference type="SUPFAM" id="SSF47323">
    <property type="entry name" value="Anticodon-binding domain of a subclass of class I aminoacyl-tRNA synthetases"/>
    <property type="match status" value="1"/>
</dbReference>
<evidence type="ECO:0000256" key="10">
    <source>
        <dbReference type="ARBA" id="ARBA00049339"/>
    </source>
</evidence>
<evidence type="ECO:0000256" key="3">
    <source>
        <dbReference type="ARBA" id="ARBA00011245"/>
    </source>
</evidence>
<dbReference type="Gene3D" id="1.10.730.10">
    <property type="entry name" value="Isoleucyl-tRNA Synthetase, Domain 1"/>
    <property type="match status" value="1"/>
</dbReference>
<feature type="domain" description="Arginyl tRNA synthetase N-terminal" evidence="14">
    <location>
        <begin position="2"/>
        <end position="84"/>
    </location>
</feature>
<keyword evidence="5 11" id="KW-0436">Ligase</keyword>
<dbReference type="HAMAP" id="MF_00123">
    <property type="entry name" value="Arg_tRNA_synth"/>
    <property type="match status" value="1"/>
</dbReference>
<dbReference type="SUPFAM" id="SSF55190">
    <property type="entry name" value="Arginyl-tRNA synthetase (ArgRS), N-terminal 'additional' domain"/>
    <property type="match status" value="1"/>
</dbReference>
<evidence type="ECO:0000256" key="2">
    <source>
        <dbReference type="ARBA" id="ARBA00005594"/>
    </source>
</evidence>
<evidence type="ECO:0000256" key="12">
    <source>
        <dbReference type="RuleBase" id="RU363038"/>
    </source>
</evidence>
<dbReference type="InterPro" id="IPR001412">
    <property type="entry name" value="aa-tRNA-synth_I_CS"/>
</dbReference>
<dbReference type="InterPro" id="IPR014729">
    <property type="entry name" value="Rossmann-like_a/b/a_fold"/>
</dbReference>
<gene>
    <name evidence="15" type="primary">argS_1</name>
    <name evidence="11" type="synonym">argS</name>
    <name evidence="15" type="ORF">NCTC13150_01363</name>
</gene>
<dbReference type="PANTHER" id="PTHR11956:SF5">
    <property type="entry name" value="ARGININE--TRNA LIGASE, CYTOPLASMIC"/>
    <property type="match status" value="1"/>
</dbReference>
<feature type="short sequence motif" description="'HIGH' region" evidence="11">
    <location>
        <begin position="122"/>
        <end position="132"/>
    </location>
</feature>
<evidence type="ECO:0000256" key="11">
    <source>
        <dbReference type="HAMAP-Rule" id="MF_00123"/>
    </source>
</evidence>
<protein>
    <recommendedName>
        <fullName evidence="11">Arginine--tRNA ligase</fullName>
        <ecNumber evidence="11">6.1.1.19</ecNumber>
    </recommendedName>
    <alternativeName>
        <fullName evidence="11">Arginyl-tRNA synthetase</fullName>
        <shortName evidence="11">ArgRS</shortName>
    </alternativeName>
</protein>
<comment type="subunit">
    <text evidence="3 11">Monomer.</text>
</comment>
<dbReference type="EC" id="6.1.1.19" evidence="11"/>
<dbReference type="GO" id="GO:0004814">
    <property type="term" value="F:arginine-tRNA ligase activity"/>
    <property type="evidence" value="ECO:0007669"/>
    <property type="project" value="UniProtKB-UniRule"/>
</dbReference>
<dbReference type="PRINTS" id="PR01038">
    <property type="entry name" value="TRNASYNTHARG"/>
</dbReference>
<dbReference type="FunFam" id="1.10.730.10:FF:000006">
    <property type="entry name" value="Arginyl-tRNA synthetase 2, mitochondrial"/>
    <property type="match status" value="1"/>
</dbReference>
<dbReference type="Pfam" id="PF03485">
    <property type="entry name" value="Arg_tRNA_synt_N"/>
    <property type="match status" value="1"/>
</dbReference>
<dbReference type="EMBL" id="CAACYI010000001">
    <property type="protein sequence ID" value="VFB16794.1"/>
    <property type="molecule type" value="Genomic_DNA"/>
</dbReference>
<evidence type="ECO:0000259" key="14">
    <source>
        <dbReference type="SMART" id="SM01016"/>
    </source>
</evidence>
<sequence>MHNYRNEVIEAIHGQCPDLDLDQIDQLIELPPSSDLGDFAFPCFSLAKTYRKNPAMIAQEMAEKIDNPLFDKVENKGPYLNFFINKEAFTKDIFQDLQEKEEDFGKTNYGDQRTIVLEYSSPNIAKPFHIGHIRTTVIGDSLKRISNFLGFKTIAVNHLGDYGTQFGMMIEAYLRWGDHDVIEKNPIPELVKLYVRINEEAKDQPELLDNARNWFVKLENQDPKAVELWEWFRKVSLEEFQRVYKLLDIEFDYYTGESFYSPMLKDTVDLMEEKGVLTDSQGARIVDFGDELPPAIIIKKDGSSIYLTRDMATALYRKKEFDFYKSIYVVGSQQSLHFQQLKAILKKMGYDWEEDMIHVAFGMVSLKEGTMSTRKGKVVYLEDVLNKAINKVDDILKEREESRGEKMEDREKLAREVGIGAVKFQELFNQRIKDYVFDWDQTLSFEGETGPYVQYTHARICSLLKKGEFSIQDPVDEKALGLPEEQELLMKLSRFTDIVIDAHEKHEPYFITRYITDLAKTFNKYYTHNQINTEDPKVKKARLLLSYGIKTVIAQGLNLLGIHAPEKM</sequence>
<evidence type="ECO:0000256" key="8">
    <source>
        <dbReference type="ARBA" id="ARBA00022917"/>
    </source>
</evidence>
<evidence type="ECO:0000256" key="6">
    <source>
        <dbReference type="ARBA" id="ARBA00022741"/>
    </source>
</evidence>
<dbReference type="RefSeq" id="WP_131749461.1">
    <property type="nucleotide sequence ID" value="NZ_CAACYI010000001.1"/>
</dbReference>
<dbReference type="CDD" id="cd00671">
    <property type="entry name" value="ArgRS_core"/>
    <property type="match status" value="1"/>
</dbReference>
<dbReference type="FunFam" id="3.40.50.620:FF:000116">
    <property type="entry name" value="Arginine--tRNA ligase"/>
    <property type="match status" value="1"/>
</dbReference>
<evidence type="ECO:0000313" key="16">
    <source>
        <dbReference type="Proteomes" id="UP000377798"/>
    </source>
</evidence>
<dbReference type="InterPro" id="IPR009080">
    <property type="entry name" value="tRNAsynth_Ia_anticodon-bd"/>
</dbReference>
<keyword evidence="6 11" id="KW-0547">Nucleotide-binding</keyword>
<dbReference type="SMART" id="SM01016">
    <property type="entry name" value="Arg_tRNA_synt_N"/>
    <property type="match status" value="1"/>
</dbReference>
<evidence type="ECO:0000256" key="4">
    <source>
        <dbReference type="ARBA" id="ARBA00022490"/>
    </source>
</evidence>
<keyword evidence="9 11" id="KW-0030">Aminoacyl-tRNA synthetase</keyword>
<dbReference type="CDD" id="cd07956">
    <property type="entry name" value="Anticodon_Ia_Arg"/>
    <property type="match status" value="1"/>
</dbReference>
<dbReference type="InterPro" id="IPR001278">
    <property type="entry name" value="Arg-tRNA-ligase"/>
</dbReference>
<dbReference type="InterPro" id="IPR035684">
    <property type="entry name" value="ArgRS_core"/>
</dbReference>
<comment type="subcellular location">
    <subcellularLocation>
        <location evidence="1 11">Cytoplasm</location>
    </subcellularLocation>
</comment>
<keyword evidence="4 11" id="KW-0963">Cytoplasm</keyword>
<evidence type="ECO:0000256" key="1">
    <source>
        <dbReference type="ARBA" id="ARBA00004496"/>
    </source>
</evidence>
<evidence type="ECO:0000256" key="5">
    <source>
        <dbReference type="ARBA" id="ARBA00022598"/>
    </source>
</evidence>
<comment type="similarity">
    <text evidence="2 11 12">Belongs to the class-I aminoacyl-tRNA synthetase family.</text>
</comment>
<dbReference type="NCBIfam" id="TIGR00456">
    <property type="entry name" value="argS"/>
    <property type="match status" value="1"/>
</dbReference>
<proteinExistence type="inferred from homology"/>
<dbReference type="Pfam" id="PF05746">
    <property type="entry name" value="DALR_1"/>
    <property type="match status" value="1"/>
</dbReference>
<dbReference type="GO" id="GO:0006420">
    <property type="term" value="P:arginyl-tRNA aminoacylation"/>
    <property type="evidence" value="ECO:0007669"/>
    <property type="project" value="UniProtKB-UniRule"/>
</dbReference>
<keyword evidence="7 11" id="KW-0067">ATP-binding</keyword>
<organism evidence="15 16">
    <name type="scientific">Urinicoccus massiliensis</name>
    <dbReference type="NCBI Taxonomy" id="1723382"/>
    <lineage>
        <taxon>Bacteria</taxon>
        <taxon>Bacillati</taxon>
        <taxon>Bacillota</taxon>
        <taxon>Tissierellia</taxon>
        <taxon>Tissierellales</taxon>
        <taxon>Peptoniphilaceae</taxon>
        <taxon>Urinicoccus</taxon>
    </lineage>
</organism>
<keyword evidence="16" id="KW-1185">Reference proteome</keyword>
<dbReference type="GO" id="GO:0005524">
    <property type="term" value="F:ATP binding"/>
    <property type="evidence" value="ECO:0007669"/>
    <property type="project" value="UniProtKB-UniRule"/>
</dbReference>
<evidence type="ECO:0000256" key="7">
    <source>
        <dbReference type="ARBA" id="ARBA00022840"/>
    </source>
</evidence>
<dbReference type="SMART" id="SM00836">
    <property type="entry name" value="DALR_1"/>
    <property type="match status" value="1"/>
</dbReference>
<dbReference type="Pfam" id="PF00750">
    <property type="entry name" value="tRNA-synt_1d"/>
    <property type="match status" value="1"/>
</dbReference>
<evidence type="ECO:0000256" key="9">
    <source>
        <dbReference type="ARBA" id="ARBA00023146"/>
    </source>
</evidence>
<dbReference type="InterPro" id="IPR008909">
    <property type="entry name" value="DALR_anticod-bd"/>
</dbReference>